<proteinExistence type="predicted"/>
<keyword evidence="4" id="KW-1185">Reference proteome</keyword>
<feature type="signal peptide" evidence="2">
    <location>
        <begin position="1"/>
        <end position="18"/>
    </location>
</feature>
<name>A0A640KGQ6_LEITA</name>
<dbReference type="OrthoDB" id="269119at2759"/>
<feature type="transmembrane region" description="Helical" evidence="1">
    <location>
        <begin position="272"/>
        <end position="292"/>
    </location>
</feature>
<reference evidence="3" key="1">
    <citation type="submission" date="2019-11" db="EMBL/GenBank/DDBJ databases">
        <title>Leishmania tarentolae CDS.</title>
        <authorList>
            <person name="Goto Y."/>
            <person name="Yamagishi J."/>
        </authorList>
    </citation>
    <scope>NUCLEOTIDE SEQUENCE [LARGE SCALE GENOMIC DNA]</scope>
    <source>
        <strain evidence="3">Parrot Tar II</strain>
    </source>
</reference>
<feature type="chain" id="PRO_5024835076" description="Transmembrane protein" evidence="2">
    <location>
        <begin position="19"/>
        <end position="391"/>
    </location>
</feature>
<sequence>MCMRLPEWVVIICPLSTSVMVYLSVSSSAQNQRHHPSFSRSPKCVFHGAATLHTPHICLAIRFVLSTAVHADKFVFLHLSLRVSWSPSPTIVGLSKQSPGKLPSALLCAPLPPIPFLVSPTSNYLPTPYPCARSHTYIHTHIHSLLVPSSSWSVCVHQIKSTLANSKTFPRVGTIHTPARKRSILTSLLTRRRRAAAGMMESPRSRSGREEVRVFQSTLDKRTVTTTVFAQPSFYMGLGSALVMVLTQRFPEEFMLRKHLTMSYNGIRAPSLLAIPFCAISGMYFSIASVITAAPTPLAGHLLGYGVSVGVGITMLWLRRVSWYYPLLGLMYLSFGGLHHYRKMMVYGDNAPIFYWSDFGEIYRDRKACRLEKKRCAQEKKAIVQQERAIE</sequence>
<evidence type="ECO:0000313" key="3">
    <source>
        <dbReference type="EMBL" id="GET88244.1"/>
    </source>
</evidence>
<keyword evidence="1" id="KW-0472">Membrane</keyword>
<accession>A0A640KGQ6</accession>
<evidence type="ECO:0008006" key="5">
    <source>
        <dbReference type="Google" id="ProtNLM"/>
    </source>
</evidence>
<keyword evidence="1" id="KW-0812">Transmembrane</keyword>
<dbReference type="VEuPathDB" id="TriTrypDB:LtaPh_2101200"/>
<protein>
    <recommendedName>
        <fullName evidence="5">Transmembrane protein</fullName>
    </recommendedName>
</protein>
<feature type="transmembrane region" description="Helical" evidence="1">
    <location>
        <begin position="298"/>
        <end position="318"/>
    </location>
</feature>
<gene>
    <name evidence="3" type="ORF">LtaPh_2101200</name>
</gene>
<organism evidence="3 4">
    <name type="scientific">Leishmania tarentolae</name>
    <name type="common">Sauroleishmania tarentolae</name>
    <dbReference type="NCBI Taxonomy" id="5689"/>
    <lineage>
        <taxon>Eukaryota</taxon>
        <taxon>Discoba</taxon>
        <taxon>Euglenozoa</taxon>
        <taxon>Kinetoplastea</taxon>
        <taxon>Metakinetoplastina</taxon>
        <taxon>Trypanosomatida</taxon>
        <taxon>Trypanosomatidae</taxon>
        <taxon>Leishmaniinae</taxon>
        <taxon>Leishmania</taxon>
        <taxon>lizard Leishmania</taxon>
    </lineage>
</organism>
<evidence type="ECO:0000313" key="4">
    <source>
        <dbReference type="Proteomes" id="UP000419144"/>
    </source>
</evidence>
<comment type="caution">
    <text evidence="3">The sequence shown here is derived from an EMBL/GenBank/DDBJ whole genome shotgun (WGS) entry which is preliminary data.</text>
</comment>
<feature type="transmembrane region" description="Helical" evidence="1">
    <location>
        <begin position="323"/>
        <end position="341"/>
    </location>
</feature>
<dbReference type="AlphaFoldDB" id="A0A640KGQ6"/>
<evidence type="ECO:0000256" key="2">
    <source>
        <dbReference type="SAM" id="SignalP"/>
    </source>
</evidence>
<dbReference type="Proteomes" id="UP000419144">
    <property type="component" value="Unassembled WGS sequence"/>
</dbReference>
<evidence type="ECO:0000256" key="1">
    <source>
        <dbReference type="SAM" id="Phobius"/>
    </source>
</evidence>
<keyword evidence="1" id="KW-1133">Transmembrane helix</keyword>
<feature type="transmembrane region" description="Helical" evidence="1">
    <location>
        <begin position="233"/>
        <end position="251"/>
    </location>
</feature>
<dbReference type="EMBL" id="BLBS01000026">
    <property type="protein sequence ID" value="GET88244.1"/>
    <property type="molecule type" value="Genomic_DNA"/>
</dbReference>
<keyword evidence="2" id="KW-0732">Signal</keyword>